<evidence type="ECO:0000256" key="5">
    <source>
        <dbReference type="ARBA" id="ARBA00035333"/>
    </source>
</evidence>
<evidence type="ECO:0000313" key="6">
    <source>
        <dbReference type="Proteomes" id="UP000515154"/>
    </source>
</evidence>
<dbReference type="HAMAP" id="MF_00349">
    <property type="entry name" value="Ribosomal_eL34"/>
    <property type="match status" value="1"/>
</dbReference>
<dbReference type="PRINTS" id="PR01250">
    <property type="entry name" value="RIBOSOMALL34"/>
</dbReference>
<dbReference type="GO" id="GO:0005840">
    <property type="term" value="C:ribosome"/>
    <property type="evidence" value="ECO:0007669"/>
    <property type="project" value="UniProtKB-KW"/>
</dbReference>
<dbReference type="AlphaFoldDB" id="A0A6P7TWY9"/>
<dbReference type="GO" id="GO:0006412">
    <property type="term" value="P:translation"/>
    <property type="evidence" value="ECO:0007669"/>
    <property type="project" value="InterPro"/>
</dbReference>
<gene>
    <name evidence="7" type="primary">LOC115230195</name>
</gene>
<sequence>MVQRVQLTRKKPYNTRSNKKKIIRTPGGRLTVKYLTKRKSIVKCAVCKDKLRGITPARPATKARLPKKAKTVSRIFGGNRCHKCVKNTIKRAFYIEEHKIVKKLGSTLKKPAVVA</sequence>
<dbReference type="GO" id="GO:0003735">
    <property type="term" value="F:structural constituent of ribosome"/>
    <property type="evidence" value="ECO:0007669"/>
    <property type="project" value="InterPro"/>
</dbReference>
<dbReference type="Pfam" id="PF01199">
    <property type="entry name" value="Ribosomal_L34e"/>
    <property type="match status" value="1"/>
</dbReference>
<dbReference type="KEGG" id="osn:115230195"/>
<keyword evidence="6" id="KW-1185">Reference proteome</keyword>
<evidence type="ECO:0000256" key="2">
    <source>
        <dbReference type="ARBA" id="ARBA00022980"/>
    </source>
</evidence>
<proteinExistence type="inferred from homology"/>
<dbReference type="Gene3D" id="6.20.340.10">
    <property type="match status" value="1"/>
</dbReference>
<evidence type="ECO:0000256" key="1">
    <source>
        <dbReference type="ARBA" id="ARBA00009875"/>
    </source>
</evidence>
<dbReference type="PANTHER" id="PTHR10759">
    <property type="entry name" value="60S RIBOSOMAL PROTEIN L34"/>
    <property type="match status" value="1"/>
</dbReference>
<dbReference type="InterPro" id="IPR008195">
    <property type="entry name" value="Ribosomal_eL34"/>
</dbReference>
<dbReference type="RefSeq" id="XP_029656263.1">
    <property type="nucleotide sequence ID" value="XM_029800403.1"/>
</dbReference>
<dbReference type="PROSITE" id="PS01145">
    <property type="entry name" value="RIBOSOMAL_L34E"/>
    <property type="match status" value="1"/>
</dbReference>
<accession>A0A6P7TWY9</accession>
<comment type="similarity">
    <text evidence="1">Belongs to the eukaryotic ribosomal protein eL34 family.</text>
</comment>
<evidence type="ECO:0000256" key="3">
    <source>
        <dbReference type="ARBA" id="ARBA00023274"/>
    </source>
</evidence>
<keyword evidence="3" id="KW-0687">Ribonucleoprotein</keyword>
<organism evidence="6 7">
    <name type="scientific">Octopus sinensis</name>
    <name type="common">East Asian common octopus</name>
    <dbReference type="NCBI Taxonomy" id="2607531"/>
    <lineage>
        <taxon>Eukaryota</taxon>
        <taxon>Metazoa</taxon>
        <taxon>Spiralia</taxon>
        <taxon>Lophotrochozoa</taxon>
        <taxon>Mollusca</taxon>
        <taxon>Cephalopoda</taxon>
        <taxon>Coleoidea</taxon>
        <taxon>Octopodiformes</taxon>
        <taxon>Octopoda</taxon>
        <taxon>Incirrata</taxon>
        <taxon>Octopodidae</taxon>
        <taxon>Octopus</taxon>
    </lineage>
</organism>
<name>A0A6P7TWY9_9MOLL</name>
<dbReference type="GO" id="GO:1990904">
    <property type="term" value="C:ribonucleoprotein complex"/>
    <property type="evidence" value="ECO:0007669"/>
    <property type="project" value="UniProtKB-KW"/>
</dbReference>
<keyword evidence="2" id="KW-0689">Ribosomal protein</keyword>
<reference evidence="7" key="1">
    <citation type="submission" date="2025-08" db="UniProtKB">
        <authorList>
            <consortium name="RefSeq"/>
        </authorList>
    </citation>
    <scope>IDENTIFICATION</scope>
</reference>
<dbReference type="Proteomes" id="UP000515154">
    <property type="component" value="Unplaced"/>
</dbReference>
<protein>
    <recommendedName>
        <fullName evidence="4">Large ribosomal subunit protein eL34</fullName>
    </recommendedName>
    <alternativeName>
        <fullName evidence="5">60S ribosomal protein L34</fullName>
    </alternativeName>
</protein>
<dbReference type="InterPro" id="IPR018065">
    <property type="entry name" value="Ribosomal_eL34_CS"/>
</dbReference>
<evidence type="ECO:0000256" key="4">
    <source>
        <dbReference type="ARBA" id="ARBA00035227"/>
    </source>
</evidence>
<dbReference type="Gene3D" id="6.20.370.70">
    <property type="match status" value="1"/>
</dbReference>
<dbReference type="InterPro" id="IPR038562">
    <property type="entry name" value="Ribosomal_eL34_C_sf"/>
</dbReference>
<dbReference type="InterPro" id="IPR047868">
    <property type="entry name" value="Ribosomal_L34e_arc-type"/>
</dbReference>
<evidence type="ECO:0000313" key="7">
    <source>
        <dbReference type="RefSeq" id="XP_029656263.1"/>
    </source>
</evidence>